<evidence type="ECO:0000313" key="1">
    <source>
        <dbReference type="EMBL" id="QIB70744.1"/>
    </source>
</evidence>
<dbReference type="GO" id="GO:0016301">
    <property type="term" value="F:kinase activity"/>
    <property type="evidence" value="ECO:0007669"/>
    <property type="project" value="UniProtKB-KW"/>
</dbReference>
<name>A0A858C0Z0_9FIRM</name>
<organism evidence="1 2">
    <name type="scientific">Aminipila butyrica</name>
    <dbReference type="NCBI Taxonomy" id="433296"/>
    <lineage>
        <taxon>Bacteria</taxon>
        <taxon>Bacillati</taxon>
        <taxon>Bacillota</taxon>
        <taxon>Clostridia</taxon>
        <taxon>Peptostreptococcales</taxon>
        <taxon>Anaerovoracaceae</taxon>
        <taxon>Aminipila</taxon>
    </lineage>
</organism>
<proteinExistence type="predicted"/>
<dbReference type="Proteomes" id="UP000466848">
    <property type="component" value="Chromosome"/>
</dbReference>
<reference evidence="1 2" key="1">
    <citation type="submission" date="2020-02" db="EMBL/GenBank/DDBJ databases">
        <authorList>
            <person name="Kim Y.B."/>
            <person name="Roh S.W."/>
        </authorList>
    </citation>
    <scope>NUCLEOTIDE SEQUENCE [LARGE SCALE GENOMIC DNA]</scope>
    <source>
        <strain evidence="1 2">DSM 103574</strain>
    </source>
</reference>
<evidence type="ECO:0000313" key="2">
    <source>
        <dbReference type="Proteomes" id="UP000466848"/>
    </source>
</evidence>
<accession>A0A858C0Z0</accession>
<dbReference type="AlphaFoldDB" id="A0A858C0Z0"/>
<keyword evidence="1" id="KW-0418">Kinase</keyword>
<keyword evidence="1" id="KW-0808">Transferase</keyword>
<dbReference type="KEGG" id="abut:Ami103574_10165"/>
<gene>
    <name evidence="1" type="ORF">Ami103574_10165</name>
</gene>
<sequence>MFLNSFCHANGDLTYAQLRISNMNRQLWMEHVLWTRFFILSTAFGLPDLPFVTQRLLQNPQDFADALRPLYGEQTAAQFANLLTEHIMIAGQLVNAAKVGNKAEVESQKKKWYANAEDIAHFLASINPFWKEKLWQDLLFDHLHMTKEEAVQILTGQYEAGVEQFGSIQAEALAMADLMTCGILKQSCI</sequence>
<dbReference type="EMBL" id="CP048649">
    <property type="protein sequence ID" value="QIB70744.1"/>
    <property type="molecule type" value="Genomic_DNA"/>
</dbReference>
<keyword evidence="2" id="KW-1185">Reference proteome</keyword>
<protein>
    <submittedName>
        <fullName evidence="1">Acetylglutamate kinase</fullName>
    </submittedName>
</protein>